<feature type="domain" description="F5/8 type C" evidence="2">
    <location>
        <begin position="167"/>
        <end position="278"/>
    </location>
</feature>
<dbReference type="RefSeq" id="WP_328661741.1">
    <property type="nucleotide sequence ID" value="NZ_BAAATN010000026.1"/>
</dbReference>
<accession>A0ABV9X5U8</accession>
<feature type="domain" description="OAA-family lectin sugar binding" evidence="3">
    <location>
        <begin position="21"/>
        <end position="85"/>
    </location>
</feature>
<dbReference type="SUPFAM" id="SSF49785">
    <property type="entry name" value="Galactose-binding domain-like"/>
    <property type="match status" value="1"/>
</dbReference>
<organism evidence="4 5">
    <name type="scientific">Streptomyces lienomycini</name>
    <dbReference type="NCBI Taxonomy" id="284035"/>
    <lineage>
        <taxon>Bacteria</taxon>
        <taxon>Bacillati</taxon>
        <taxon>Actinomycetota</taxon>
        <taxon>Actinomycetes</taxon>
        <taxon>Kitasatosporales</taxon>
        <taxon>Streptomycetaceae</taxon>
        <taxon>Streptomyces</taxon>
    </lineage>
</organism>
<feature type="region of interest" description="Disordered" evidence="1">
    <location>
        <begin position="314"/>
        <end position="356"/>
    </location>
</feature>
<feature type="compositionally biased region" description="Low complexity" evidence="1">
    <location>
        <begin position="327"/>
        <end position="339"/>
    </location>
</feature>
<dbReference type="InterPro" id="IPR000421">
    <property type="entry name" value="FA58C"/>
</dbReference>
<evidence type="ECO:0000259" key="2">
    <source>
        <dbReference type="Pfam" id="PF00754"/>
    </source>
</evidence>
<dbReference type="InterPro" id="IPR040964">
    <property type="entry name" value="SBD"/>
</dbReference>
<dbReference type="InterPro" id="IPR008979">
    <property type="entry name" value="Galactose-bd-like_sf"/>
</dbReference>
<dbReference type="EMBL" id="JBHSJO010000003">
    <property type="protein sequence ID" value="MFC5020484.1"/>
    <property type="molecule type" value="Genomic_DNA"/>
</dbReference>
<dbReference type="Gene3D" id="2.60.120.260">
    <property type="entry name" value="Galactose-binding domain-like"/>
    <property type="match status" value="1"/>
</dbReference>
<sequence>MYSGPTESSMFAFRMWRRVPDSARWRPTSRLLVHVNDGVSGMPAHLSWGTEDGGQSSVGFAANMESCYGHGRRPGRHVVELRGELDHQVRYARGAEGPGGYEFDTEVEDSGDRRPAGRLRFRIDDGGQTPLQWVSWGDDAGNGVSLTLRSTRPSGSADLGGLMGTVRASAEFRDAGEVAQNLVDPSPHKWFAPHDRAWLEFRLAEPVTVDRYVLTSANDAPDRDPAAWTLRGSADGHTWRTLDTRSGQSFAKRHQSRTYQAAVLGPCDRLRLDITGNNGSPHLQLEAVRFLADGSGGFVGLRRRAGQAPVTYHGVRRTSHPPHRGPARPASAGAPTTSPVMKQFATDRSSRTVRDL</sequence>
<dbReference type="Pfam" id="PF17882">
    <property type="entry name" value="SBD"/>
    <property type="match status" value="1"/>
</dbReference>
<dbReference type="Proteomes" id="UP001595855">
    <property type="component" value="Unassembled WGS sequence"/>
</dbReference>
<gene>
    <name evidence="4" type="ORF">ACFPRC_37355</name>
</gene>
<feature type="compositionally biased region" description="Basic residues" evidence="1">
    <location>
        <begin position="314"/>
        <end position="326"/>
    </location>
</feature>
<name>A0ABV9X5U8_9ACTN</name>
<evidence type="ECO:0000313" key="5">
    <source>
        <dbReference type="Proteomes" id="UP001595855"/>
    </source>
</evidence>
<evidence type="ECO:0000313" key="4">
    <source>
        <dbReference type="EMBL" id="MFC5020484.1"/>
    </source>
</evidence>
<evidence type="ECO:0000256" key="1">
    <source>
        <dbReference type="SAM" id="MobiDB-lite"/>
    </source>
</evidence>
<dbReference type="Pfam" id="PF00754">
    <property type="entry name" value="F5_F8_type_C"/>
    <property type="match status" value="1"/>
</dbReference>
<feature type="region of interest" description="Disordered" evidence="1">
    <location>
        <begin position="95"/>
        <end position="114"/>
    </location>
</feature>
<evidence type="ECO:0000259" key="3">
    <source>
        <dbReference type="Pfam" id="PF17882"/>
    </source>
</evidence>
<comment type="caution">
    <text evidence="4">The sequence shown here is derived from an EMBL/GenBank/DDBJ whole genome shotgun (WGS) entry which is preliminary data.</text>
</comment>
<proteinExistence type="predicted"/>
<keyword evidence="5" id="KW-1185">Reference proteome</keyword>
<protein>
    <submittedName>
        <fullName evidence="4">Discoidin domain-containing protein</fullName>
    </submittedName>
</protein>
<reference evidence="5" key="1">
    <citation type="journal article" date="2019" name="Int. J. Syst. Evol. Microbiol.">
        <title>The Global Catalogue of Microorganisms (GCM) 10K type strain sequencing project: providing services to taxonomists for standard genome sequencing and annotation.</title>
        <authorList>
            <consortium name="The Broad Institute Genomics Platform"/>
            <consortium name="The Broad Institute Genome Sequencing Center for Infectious Disease"/>
            <person name="Wu L."/>
            <person name="Ma J."/>
        </authorList>
    </citation>
    <scope>NUCLEOTIDE SEQUENCE [LARGE SCALE GENOMIC DNA]</scope>
    <source>
        <strain evidence="5">CGMCC 4.1542</strain>
    </source>
</reference>